<keyword evidence="7" id="KW-1185">Reference proteome</keyword>
<dbReference type="CDD" id="cd03235">
    <property type="entry name" value="ABC_Metallic_Cations"/>
    <property type="match status" value="1"/>
</dbReference>
<protein>
    <submittedName>
        <fullName evidence="6">ABC-type Mn/Zn transport system, ATPase component</fullName>
    </submittedName>
</protein>
<organism evidence="6 7">
    <name type="scientific">Candidatus Scalindua japonica</name>
    <dbReference type="NCBI Taxonomy" id="1284222"/>
    <lineage>
        <taxon>Bacteria</taxon>
        <taxon>Pseudomonadati</taxon>
        <taxon>Planctomycetota</taxon>
        <taxon>Candidatus Brocadiia</taxon>
        <taxon>Candidatus Brocadiales</taxon>
        <taxon>Candidatus Scalinduaceae</taxon>
        <taxon>Candidatus Scalindua</taxon>
    </lineage>
</organism>
<comment type="similarity">
    <text evidence="1">Belongs to the ABC transporter superfamily.</text>
</comment>
<evidence type="ECO:0000313" key="6">
    <source>
        <dbReference type="EMBL" id="GAX62706.1"/>
    </source>
</evidence>
<dbReference type="OrthoDB" id="9806726at2"/>
<dbReference type="GO" id="GO:0016887">
    <property type="term" value="F:ATP hydrolysis activity"/>
    <property type="evidence" value="ECO:0007669"/>
    <property type="project" value="InterPro"/>
</dbReference>
<dbReference type="InterPro" id="IPR003593">
    <property type="entry name" value="AAA+_ATPase"/>
</dbReference>
<gene>
    <name evidence="6" type="ORF">SCALIN_C38_0069</name>
</gene>
<evidence type="ECO:0000256" key="2">
    <source>
        <dbReference type="ARBA" id="ARBA00022448"/>
    </source>
</evidence>
<dbReference type="InterPro" id="IPR003439">
    <property type="entry name" value="ABC_transporter-like_ATP-bd"/>
</dbReference>
<sequence>MGKKQKEKNSLKTANQSLINFKGVYLGYGKKCILENLNFDIHSNDFLGIIGPNGSGKTTLLRGILGLIKPASGTITSKSDHIRFGYVIQRQFVDEVFPLTAREIVSMGRYRKIRLGSRLSKVDWEYVNHALEIAGVNSIAHQTYRSLSGGQKQRVLIARALASEANILILDEPTNDMDIKGETQIMELIKKIHSEQNVTVVIVSHLLHNIINYVKRLAFITKDKFYIHPIQEAIKNKYLSEVFDSHVKVGEVSGKKVVISNGFTD</sequence>
<evidence type="ECO:0000256" key="4">
    <source>
        <dbReference type="ARBA" id="ARBA00022840"/>
    </source>
</evidence>
<evidence type="ECO:0000256" key="3">
    <source>
        <dbReference type="ARBA" id="ARBA00022741"/>
    </source>
</evidence>
<dbReference type="InterPro" id="IPR017871">
    <property type="entry name" value="ABC_transporter-like_CS"/>
</dbReference>
<dbReference type="Gene3D" id="3.40.50.300">
    <property type="entry name" value="P-loop containing nucleotide triphosphate hydrolases"/>
    <property type="match status" value="1"/>
</dbReference>
<evidence type="ECO:0000256" key="1">
    <source>
        <dbReference type="ARBA" id="ARBA00005417"/>
    </source>
</evidence>
<feature type="domain" description="ABC transporter" evidence="5">
    <location>
        <begin position="19"/>
        <end position="247"/>
    </location>
</feature>
<dbReference type="RefSeq" id="WP_096896100.1">
    <property type="nucleotide sequence ID" value="NZ_BAOS01000038.1"/>
</dbReference>
<keyword evidence="2" id="KW-0813">Transport</keyword>
<dbReference type="PANTHER" id="PTHR42734:SF17">
    <property type="entry name" value="METAL TRANSPORT SYSTEM ATP-BINDING PROTEIN TM_0124-RELATED"/>
    <property type="match status" value="1"/>
</dbReference>
<dbReference type="PROSITE" id="PS00211">
    <property type="entry name" value="ABC_TRANSPORTER_1"/>
    <property type="match status" value="1"/>
</dbReference>
<dbReference type="InterPro" id="IPR050153">
    <property type="entry name" value="Metal_Ion_Import_ABC"/>
</dbReference>
<evidence type="ECO:0000313" key="7">
    <source>
        <dbReference type="Proteomes" id="UP000218542"/>
    </source>
</evidence>
<dbReference type="AlphaFoldDB" id="A0A286U3L5"/>
<keyword evidence="4" id="KW-0067">ATP-binding</keyword>
<dbReference type="PROSITE" id="PS50893">
    <property type="entry name" value="ABC_TRANSPORTER_2"/>
    <property type="match status" value="1"/>
</dbReference>
<name>A0A286U3L5_9BACT</name>
<dbReference type="SUPFAM" id="SSF52540">
    <property type="entry name" value="P-loop containing nucleoside triphosphate hydrolases"/>
    <property type="match status" value="1"/>
</dbReference>
<proteinExistence type="inferred from homology"/>
<accession>A0A286U3L5</accession>
<dbReference type="InterPro" id="IPR027417">
    <property type="entry name" value="P-loop_NTPase"/>
</dbReference>
<dbReference type="Pfam" id="PF00005">
    <property type="entry name" value="ABC_tran"/>
    <property type="match status" value="1"/>
</dbReference>
<evidence type="ECO:0000259" key="5">
    <source>
        <dbReference type="PROSITE" id="PS50893"/>
    </source>
</evidence>
<keyword evidence="3" id="KW-0547">Nucleotide-binding</keyword>
<dbReference type="SMART" id="SM00382">
    <property type="entry name" value="AAA"/>
    <property type="match status" value="1"/>
</dbReference>
<dbReference type="Proteomes" id="UP000218542">
    <property type="component" value="Unassembled WGS sequence"/>
</dbReference>
<comment type="caution">
    <text evidence="6">The sequence shown here is derived from an EMBL/GenBank/DDBJ whole genome shotgun (WGS) entry which is preliminary data.</text>
</comment>
<dbReference type="FunFam" id="3.40.50.300:FF:000134">
    <property type="entry name" value="Iron-enterobactin ABC transporter ATP-binding protein"/>
    <property type="match status" value="1"/>
</dbReference>
<reference evidence="6 7" key="1">
    <citation type="journal article" date="2017" name="Environ. Microbiol. Rep.">
        <title>Genetic diversity of marine anaerobic ammonium-oxidizing bacteria as revealed by genomic and proteomic analyses of 'Candidatus Scalindua japonica'.</title>
        <authorList>
            <person name="Oshiki M."/>
            <person name="Mizuto K."/>
            <person name="Kimura Z."/>
            <person name="Kindaichi T."/>
            <person name="Satoh H."/>
            <person name="Okabe S."/>
        </authorList>
    </citation>
    <scope>NUCLEOTIDE SEQUENCE [LARGE SCALE GENOMIC DNA]</scope>
    <source>
        <strain evidence="7">husup-a2</strain>
    </source>
</reference>
<dbReference type="GO" id="GO:0005524">
    <property type="term" value="F:ATP binding"/>
    <property type="evidence" value="ECO:0007669"/>
    <property type="project" value="UniProtKB-KW"/>
</dbReference>
<dbReference type="PANTHER" id="PTHR42734">
    <property type="entry name" value="METAL TRANSPORT SYSTEM ATP-BINDING PROTEIN TM_0124-RELATED"/>
    <property type="match status" value="1"/>
</dbReference>
<dbReference type="EMBL" id="BAOS01000038">
    <property type="protein sequence ID" value="GAX62706.1"/>
    <property type="molecule type" value="Genomic_DNA"/>
</dbReference>